<evidence type="ECO:0008006" key="6">
    <source>
        <dbReference type="Google" id="ProtNLM"/>
    </source>
</evidence>
<reference evidence="4" key="1">
    <citation type="submission" date="2020-08" db="EMBL/GenBank/DDBJ databases">
        <title>Genome sequencing and assembly of the red palm weevil Rhynchophorus ferrugineus.</title>
        <authorList>
            <person name="Dias G.B."/>
            <person name="Bergman C.M."/>
            <person name="Manee M."/>
        </authorList>
    </citation>
    <scope>NUCLEOTIDE SEQUENCE</scope>
    <source>
        <strain evidence="4">AA-2017</strain>
        <tissue evidence="4">Whole larva</tissue>
    </source>
</reference>
<keyword evidence="2" id="KW-0521">NADP</keyword>
<evidence type="ECO:0000256" key="2">
    <source>
        <dbReference type="ARBA" id="ARBA00022857"/>
    </source>
</evidence>
<evidence type="ECO:0000313" key="4">
    <source>
        <dbReference type="EMBL" id="KAF7284406.1"/>
    </source>
</evidence>
<evidence type="ECO:0000256" key="1">
    <source>
        <dbReference type="ARBA" id="ARBA00006484"/>
    </source>
</evidence>
<dbReference type="GO" id="GO:0004090">
    <property type="term" value="F:carbonyl reductase (NADPH) activity"/>
    <property type="evidence" value="ECO:0007669"/>
    <property type="project" value="TreeGrafter"/>
</dbReference>
<dbReference type="PANTHER" id="PTHR43963">
    <property type="entry name" value="CARBONYL REDUCTASE 1-RELATED"/>
    <property type="match status" value="1"/>
</dbReference>
<dbReference type="InterPro" id="IPR036291">
    <property type="entry name" value="NAD(P)-bd_dom_sf"/>
</dbReference>
<sequence>MTRKIAVVTGGNKGIGFAIVRGLCEKFDGDVYLTSRDVGRGESAVELLKCAGHSLLYHQLDITDQKSVDSFKNHLISKYGGIDLLVNNAAIAFKNDSTEPFGLQARETINDAKVEQFKNKNLSIEKLSELMRKFVKDSEEGNNVKEGWGESAYSVSKVGVSALSFVQQRLLNAENPNRNISVNAVHPGYVKTDMTSHKGVFTIEEGARAPLFLSLKSTYKGQFVWKDKKAIEWDGQLPEPY</sequence>
<keyword evidence="5" id="KW-1185">Reference proteome</keyword>
<dbReference type="InterPro" id="IPR002347">
    <property type="entry name" value="SDR_fam"/>
</dbReference>
<protein>
    <recommendedName>
        <fullName evidence="6">Carbonyl reductase</fullName>
    </recommendedName>
</protein>
<dbReference type="Gene3D" id="3.40.50.720">
    <property type="entry name" value="NAD(P)-binding Rossmann-like Domain"/>
    <property type="match status" value="2"/>
</dbReference>
<comment type="similarity">
    <text evidence="1">Belongs to the short-chain dehydrogenases/reductases (SDR) family.</text>
</comment>
<name>A0A834IR23_RHYFE</name>
<dbReference type="SUPFAM" id="SSF51735">
    <property type="entry name" value="NAD(P)-binding Rossmann-fold domains"/>
    <property type="match status" value="1"/>
</dbReference>
<dbReference type="PANTHER" id="PTHR43963:SF4">
    <property type="entry name" value="CARBONYL REDUCTASE (NADPH)"/>
    <property type="match status" value="1"/>
</dbReference>
<accession>A0A834IR23</accession>
<proteinExistence type="inferred from homology"/>
<dbReference type="Pfam" id="PF00106">
    <property type="entry name" value="adh_short"/>
    <property type="match status" value="1"/>
</dbReference>
<gene>
    <name evidence="4" type="ORF">GWI33_022192</name>
</gene>
<evidence type="ECO:0000256" key="3">
    <source>
        <dbReference type="ARBA" id="ARBA00023002"/>
    </source>
</evidence>
<comment type="caution">
    <text evidence="4">The sequence shown here is derived from an EMBL/GenBank/DDBJ whole genome shotgun (WGS) entry which is preliminary data.</text>
</comment>
<dbReference type="PRINTS" id="PR00081">
    <property type="entry name" value="GDHRDH"/>
</dbReference>
<dbReference type="AlphaFoldDB" id="A0A834IR23"/>
<dbReference type="Proteomes" id="UP000625711">
    <property type="component" value="Unassembled WGS sequence"/>
</dbReference>
<organism evidence="4 5">
    <name type="scientific">Rhynchophorus ferrugineus</name>
    <name type="common">Red palm weevil</name>
    <name type="synonym">Curculio ferrugineus</name>
    <dbReference type="NCBI Taxonomy" id="354439"/>
    <lineage>
        <taxon>Eukaryota</taxon>
        <taxon>Metazoa</taxon>
        <taxon>Ecdysozoa</taxon>
        <taxon>Arthropoda</taxon>
        <taxon>Hexapoda</taxon>
        <taxon>Insecta</taxon>
        <taxon>Pterygota</taxon>
        <taxon>Neoptera</taxon>
        <taxon>Endopterygota</taxon>
        <taxon>Coleoptera</taxon>
        <taxon>Polyphaga</taxon>
        <taxon>Cucujiformia</taxon>
        <taxon>Curculionidae</taxon>
        <taxon>Dryophthorinae</taxon>
        <taxon>Rhynchophorus</taxon>
    </lineage>
</organism>
<keyword evidence="3" id="KW-0560">Oxidoreductase</keyword>
<dbReference type="EMBL" id="JAACXV010000078">
    <property type="protein sequence ID" value="KAF7284406.1"/>
    <property type="molecule type" value="Genomic_DNA"/>
</dbReference>
<evidence type="ECO:0000313" key="5">
    <source>
        <dbReference type="Proteomes" id="UP000625711"/>
    </source>
</evidence>
<dbReference type="OrthoDB" id="7289984at2759"/>